<dbReference type="OrthoDB" id="3533814at2759"/>
<feature type="region of interest" description="Disordered" evidence="1">
    <location>
        <begin position="142"/>
        <end position="163"/>
    </location>
</feature>
<dbReference type="PANTHER" id="PTHR34502:SF5">
    <property type="entry name" value="DUF6594 DOMAIN-CONTAINING PROTEIN"/>
    <property type="match status" value="1"/>
</dbReference>
<name>A0A6A6GX36_VIRVR</name>
<organism evidence="3 4">
    <name type="scientific">Viridothelium virens</name>
    <name type="common">Speckled blister lichen</name>
    <name type="synonym">Trypethelium virens</name>
    <dbReference type="NCBI Taxonomy" id="1048519"/>
    <lineage>
        <taxon>Eukaryota</taxon>
        <taxon>Fungi</taxon>
        <taxon>Dikarya</taxon>
        <taxon>Ascomycota</taxon>
        <taxon>Pezizomycotina</taxon>
        <taxon>Dothideomycetes</taxon>
        <taxon>Dothideomycetes incertae sedis</taxon>
        <taxon>Trypetheliales</taxon>
        <taxon>Trypetheliaceae</taxon>
        <taxon>Viridothelium</taxon>
    </lineage>
</organism>
<dbReference type="Pfam" id="PF20237">
    <property type="entry name" value="DUF6594"/>
    <property type="match status" value="1"/>
</dbReference>
<accession>A0A6A6GX36</accession>
<proteinExistence type="predicted"/>
<protein>
    <recommendedName>
        <fullName evidence="2">DUF6594 domain-containing protein</fullName>
    </recommendedName>
</protein>
<evidence type="ECO:0000313" key="4">
    <source>
        <dbReference type="Proteomes" id="UP000800092"/>
    </source>
</evidence>
<reference evidence="3" key="1">
    <citation type="journal article" date="2020" name="Stud. Mycol.">
        <title>101 Dothideomycetes genomes: a test case for predicting lifestyles and emergence of pathogens.</title>
        <authorList>
            <person name="Haridas S."/>
            <person name="Albert R."/>
            <person name="Binder M."/>
            <person name="Bloem J."/>
            <person name="Labutti K."/>
            <person name="Salamov A."/>
            <person name="Andreopoulos B."/>
            <person name="Baker S."/>
            <person name="Barry K."/>
            <person name="Bills G."/>
            <person name="Bluhm B."/>
            <person name="Cannon C."/>
            <person name="Castanera R."/>
            <person name="Culley D."/>
            <person name="Daum C."/>
            <person name="Ezra D."/>
            <person name="Gonzalez J."/>
            <person name="Henrissat B."/>
            <person name="Kuo A."/>
            <person name="Liang C."/>
            <person name="Lipzen A."/>
            <person name="Lutzoni F."/>
            <person name="Magnuson J."/>
            <person name="Mondo S."/>
            <person name="Nolan M."/>
            <person name="Ohm R."/>
            <person name="Pangilinan J."/>
            <person name="Park H.-J."/>
            <person name="Ramirez L."/>
            <person name="Alfaro M."/>
            <person name="Sun H."/>
            <person name="Tritt A."/>
            <person name="Yoshinaga Y."/>
            <person name="Zwiers L.-H."/>
            <person name="Turgeon B."/>
            <person name="Goodwin S."/>
            <person name="Spatafora J."/>
            <person name="Crous P."/>
            <person name="Grigoriev I."/>
        </authorList>
    </citation>
    <scope>NUCLEOTIDE SEQUENCE</scope>
    <source>
        <strain evidence="3">Tuck. ex Michener</strain>
    </source>
</reference>
<evidence type="ECO:0000256" key="1">
    <source>
        <dbReference type="SAM" id="MobiDB-lite"/>
    </source>
</evidence>
<feature type="domain" description="DUF6594" evidence="2">
    <location>
        <begin position="49"/>
        <end position="143"/>
    </location>
</feature>
<evidence type="ECO:0000313" key="3">
    <source>
        <dbReference type="EMBL" id="KAF2229903.1"/>
    </source>
</evidence>
<gene>
    <name evidence="3" type="ORF">EV356DRAFT_509977</name>
</gene>
<evidence type="ECO:0000259" key="2">
    <source>
        <dbReference type="Pfam" id="PF20237"/>
    </source>
</evidence>
<dbReference type="PANTHER" id="PTHR34502">
    <property type="entry name" value="DUF6594 DOMAIN-CONTAINING PROTEIN-RELATED"/>
    <property type="match status" value="1"/>
</dbReference>
<dbReference type="EMBL" id="ML991851">
    <property type="protein sequence ID" value="KAF2229903.1"/>
    <property type="molecule type" value="Genomic_DNA"/>
</dbReference>
<sequence length="163" mass="18779">MDNSLNNPSASGSTQVPRRFVARHRRLSNDDVARFIHRPNRIENHRQGYPRLSAFINSDRNFALFRGFGQLQARVLLHMQDELAHLEQRLNDLDNNERIAFNLSSSRQDSNGARRGVLTELKSKLEKYSKTTIVRLTLPDAQDTRSSDGSILYTYRTTRPPEV</sequence>
<dbReference type="InterPro" id="IPR046529">
    <property type="entry name" value="DUF6594"/>
</dbReference>
<dbReference type="Proteomes" id="UP000800092">
    <property type="component" value="Unassembled WGS sequence"/>
</dbReference>
<keyword evidence="4" id="KW-1185">Reference proteome</keyword>
<dbReference type="AlphaFoldDB" id="A0A6A6GX36"/>